<proteinExistence type="predicted"/>
<name>A0A9W7AZ64_9STRA</name>
<dbReference type="Proteomes" id="UP001162640">
    <property type="component" value="Unassembled WGS sequence"/>
</dbReference>
<evidence type="ECO:0000256" key="1">
    <source>
        <dbReference type="SAM" id="MobiDB-lite"/>
    </source>
</evidence>
<evidence type="ECO:0000313" key="3">
    <source>
        <dbReference type="Proteomes" id="UP001162640"/>
    </source>
</evidence>
<protein>
    <submittedName>
        <fullName evidence="2">Uncharacterized protein</fullName>
    </submittedName>
</protein>
<evidence type="ECO:0000313" key="2">
    <source>
        <dbReference type="EMBL" id="GMH78157.1"/>
    </source>
</evidence>
<accession>A0A9W7AZ64</accession>
<sequence length="106" mass="11799">MMSKSVASESNEDHKSRGTGGKRRAEDEGKEDEEGIIDLPPAASSTTLTTVSTAPATTDQFMFTDDFRRLLVGFIQGDTLMSLRLTTKGWKRVVVEFIRECVRTVR</sequence>
<dbReference type="EMBL" id="BLQM01000245">
    <property type="protein sequence ID" value="GMH78157.1"/>
    <property type="molecule type" value="Genomic_DNA"/>
</dbReference>
<feature type="compositionally biased region" description="Low complexity" evidence="1">
    <location>
        <begin position="37"/>
        <end position="55"/>
    </location>
</feature>
<organism evidence="2 3">
    <name type="scientific">Triparma laevis f. inornata</name>
    <dbReference type="NCBI Taxonomy" id="1714386"/>
    <lineage>
        <taxon>Eukaryota</taxon>
        <taxon>Sar</taxon>
        <taxon>Stramenopiles</taxon>
        <taxon>Ochrophyta</taxon>
        <taxon>Bolidophyceae</taxon>
        <taxon>Parmales</taxon>
        <taxon>Triparmaceae</taxon>
        <taxon>Triparma</taxon>
    </lineage>
</organism>
<reference evidence="3" key="1">
    <citation type="journal article" date="2023" name="Commun. Biol.">
        <title>Genome analysis of Parmales, the sister group of diatoms, reveals the evolutionary specialization of diatoms from phago-mixotrophs to photoautotrophs.</title>
        <authorList>
            <person name="Ban H."/>
            <person name="Sato S."/>
            <person name="Yoshikawa S."/>
            <person name="Yamada K."/>
            <person name="Nakamura Y."/>
            <person name="Ichinomiya M."/>
            <person name="Sato N."/>
            <person name="Blanc-Mathieu R."/>
            <person name="Endo H."/>
            <person name="Kuwata A."/>
            <person name="Ogata H."/>
        </authorList>
    </citation>
    <scope>NUCLEOTIDE SEQUENCE [LARGE SCALE GENOMIC DNA]</scope>
</reference>
<feature type="region of interest" description="Disordered" evidence="1">
    <location>
        <begin position="1"/>
        <end position="55"/>
    </location>
</feature>
<gene>
    <name evidence="2" type="ORF">TL16_g07693</name>
</gene>
<dbReference type="AlphaFoldDB" id="A0A9W7AZ64"/>
<comment type="caution">
    <text evidence="2">The sequence shown here is derived from an EMBL/GenBank/DDBJ whole genome shotgun (WGS) entry which is preliminary data.</text>
</comment>